<name>A0A6B8RFV5_9BACL</name>
<dbReference type="Gene3D" id="3.40.50.720">
    <property type="entry name" value="NAD(P)-binding Rossmann-like Domain"/>
    <property type="match status" value="1"/>
</dbReference>
<dbReference type="InterPro" id="IPR050259">
    <property type="entry name" value="SDR"/>
</dbReference>
<dbReference type="InterPro" id="IPR002347">
    <property type="entry name" value="SDR_fam"/>
</dbReference>
<dbReference type="PRINTS" id="PR00080">
    <property type="entry name" value="SDRFAMILY"/>
</dbReference>
<dbReference type="PROSITE" id="PS00061">
    <property type="entry name" value="ADH_SHORT"/>
    <property type="match status" value="1"/>
</dbReference>
<dbReference type="Pfam" id="PF00106">
    <property type="entry name" value="adh_short"/>
    <property type="match status" value="1"/>
</dbReference>
<comment type="similarity">
    <text evidence="1 2">Belongs to the short-chain dehydrogenases/reductases (SDR) family.</text>
</comment>
<evidence type="ECO:0000256" key="2">
    <source>
        <dbReference type="RuleBase" id="RU000363"/>
    </source>
</evidence>
<dbReference type="SUPFAM" id="SSF51735">
    <property type="entry name" value="NAD(P)-binding Rossmann-fold domains"/>
    <property type="match status" value="1"/>
</dbReference>
<dbReference type="PANTHER" id="PTHR42879">
    <property type="entry name" value="3-OXOACYL-(ACYL-CARRIER-PROTEIN) REDUCTASE"/>
    <property type="match status" value="1"/>
</dbReference>
<keyword evidence="4" id="KW-1185">Reference proteome</keyword>
<evidence type="ECO:0000256" key="1">
    <source>
        <dbReference type="ARBA" id="ARBA00006484"/>
    </source>
</evidence>
<dbReference type="Proteomes" id="UP000426246">
    <property type="component" value="Chromosome"/>
</dbReference>
<accession>A0A6B8RFV5</accession>
<dbReference type="EMBL" id="CP034235">
    <property type="protein sequence ID" value="QGQ94827.1"/>
    <property type="molecule type" value="Genomic_DNA"/>
</dbReference>
<dbReference type="InterPro" id="IPR020904">
    <property type="entry name" value="Sc_DH/Rdtase_CS"/>
</dbReference>
<evidence type="ECO:0000313" key="4">
    <source>
        <dbReference type="Proteomes" id="UP000426246"/>
    </source>
</evidence>
<gene>
    <name evidence="3" type="ORF">EHS13_08025</name>
</gene>
<dbReference type="InterPro" id="IPR036291">
    <property type="entry name" value="NAD(P)-bd_dom_sf"/>
</dbReference>
<dbReference type="PRINTS" id="PR00081">
    <property type="entry name" value="GDHRDH"/>
</dbReference>
<dbReference type="CDD" id="cd05233">
    <property type="entry name" value="SDR_c"/>
    <property type="match status" value="1"/>
</dbReference>
<dbReference type="KEGG" id="ppsc:EHS13_08025"/>
<reference evidence="4" key="1">
    <citation type="submission" date="2018-11" db="EMBL/GenBank/DDBJ databases">
        <title>Complete genome sequence of Paenibacillus sp. ML311-T8.</title>
        <authorList>
            <person name="Nam Y.-D."/>
            <person name="Kang J."/>
            <person name="Chung W.-H."/>
            <person name="Park Y.S."/>
        </authorList>
    </citation>
    <scope>NUCLEOTIDE SEQUENCE [LARGE SCALE GENOMIC DNA]</scope>
    <source>
        <strain evidence="4">ML311-T8</strain>
    </source>
</reference>
<evidence type="ECO:0000313" key="3">
    <source>
        <dbReference type="EMBL" id="QGQ94827.1"/>
    </source>
</evidence>
<dbReference type="PANTHER" id="PTHR42879:SF2">
    <property type="entry name" value="3-OXOACYL-[ACYL-CARRIER-PROTEIN] REDUCTASE FABG"/>
    <property type="match status" value="1"/>
</dbReference>
<protein>
    <submittedName>
        <fullName evidence="3">SDR family oxidoreductase</fullName>
    </submittedName>
</protein>
<dbReference type="GO" id="GO:0032787">
    <property type="term" value="P:monocarboxylic acid metabolic process"/>
    <property type="evidence" value="ECO:0007669"/>
    <property type="project" value="UniProtKB-ARBA"/>
</dbReference>
<organism evidence="3 4">
    <name type="scientific">Paenibacillus psychroresistens</name>
    <dbReference type="NCBI Taxonomy" id="1778678"/>
    <lineage>
        <taxon>Bacteria</taxon>
        <taxon>Bacillati</taxon>
        <taxon>Bacillota</taxon>
        <taxon>Bacilli</taxon>
        <taxon>Bacillales</taxon>
        <taxon>Paenibacillaceae</taxon>
        <taxon>Paenibacillus</taxon>
    </lineage>
</organism>
<dbReference type="RefSeq" id="WP_155699836.1">
    <property type="nucleotide sequence ID" value="NZ_CP034235.1"/>
</dbReference>
<dbReference type="AlphaFoldDB" id="A0A6B8RFV5"/>
<dbReference type="OrthoDB" id="5786478at2"/>
<sequence length="264" mass="28117">MSDSIPVLLGKIVLVTGAGSGIGRAIAVGLSEQGADVVLVGRRADKLEETAAYILSLSGKAYPIVTDVAKIADVEALAQQVLNDYGTPAILVNAAGVFNEIGPILESNPMGWIETIMINTVSPYLVCRAFAGEMVKQGWGRIINITSAASLAEPEGTNSAYATSKVALNHFTRQLAAELTGTGVTANVFHPGEVKTEMFEAIRANVKVPGELEDWVAWVERTGGDSPDKSVKLINDLLKPESDSINGRFLWIEDGLKSPKHSWD</sequence>
<proteinExistence type="inferred from homology"/>